<dbReference type="PANTHER" id="PTHR46401:SF2">
    <property type="entry name" value="GLYCOSYLTRANSFERASE WBBK-RELATED"/>
    <property type="match status" value="1"/>
</dbReference>
<evidence type="ECO:0000256" key="1">
    <source>
        <dbReference type="ARBA" id="ARBA00022679"/>
    </source>
</evidence>
<reference evidence="5" key="1">
    <citation type="journal article" date="2019" name="Int. J. Syst. Evol. Microbiol.">
        <title>The Global Catalogue of Microorganisms (GCM) 10K type strain sequencing project: providing services to taxonomists for standard genome sequencing and annotation.</title>
        <authorList>
            <consortium name="The Broad Institute Genomics Platform"/>
            <consortium name="The Broad Institute Genome Sequencing Center for Infectious Disease"/>
            <person name="Wu L."/>
            <person name="Ma J."/>
        </authorList>
    </citation>
    <scope>NUCLEOTIDE SEQUENCE [LARGE SCALE GENOMIC DNA]</scope>
    <source>
        <strain evidence="5">KCTC 42217</strain>
    </source>
</reference>
<keyword evidence="5" id="KW-1185">Reference proteome</keyword>
<dbReference type="Gene3D" id="3.40.50.2000">
    <property type="entry name" value="Glycogen Phosphorylase B"/>
    <property type="match status" value="2"/>
</dbReference>
<accession>A0ABW4ZKG0</accession>
<comment type="caution">
    <text evidence="4">The sequence shown here is derived from an EMBL/GenBank/DDBJ whole genome shotgun (WGS) entry which is preliminary data.</text>
</comment>
<dbReference type="Pfam" id="PF00534">
    <property type="entry name" value="Glycos_transf_1"/>
    <property type="match status" value="1"/>
</dbReference>
<keyword evidence="1" id="KW-0808">Transferase</keyword>
<evidence type="ECO:0000313" key="5">
    <source>
        <dbReference type="Proteomes" id="UP001597387"/>
    </source>
</evidence>
<dbReference type="InterPro" id="IPR028098">
    <property type="entry name" value="Glyco_trans_4-like_N"/>
</dbReference>
<dbReference type="EMBL" id="JBHUHZ010000001">
    <property type="protein sequence ID" value="MFD2162570.1"/>
    <property type="molecule type" value="Genomic_DNA"/>
</dbReference>
<feature type="domain" description="Glycosyl transferase family 1" evidence="2">
    <location>
        <begin position="183"/>
        <end position="346"/>
    </location>
</feature>
<gene>
    <name evidence="4" type="ORF">ACFSJU_09225</name>
</gene>
<evidence type="ECO:0000259" key="2">
    <source>
        <dbReference type="Pfam" id="PF00534"/>
    </source>
</evidence>
<dbReference type="RefSeq" id="WP_255903349.1">
    <property type="nucleotide sequence ID" value="NZ_JAFMZO010000003.1"/>
</dbReference>
<dbReference type="InterPro" id="IPR001296">
    <property type="entry name" value="Glyco_trans_1"/>
</dbReference>
<name>A0ABW4ZKG0_9SPHI</name>
<sequence length="371" mass="42700">MRIGFDGKRVVQNFTGLGNYSRFILDLLNTHFPENEYWVYSKKKASDNLKIPKGVKFRHPARYKFAPLWRSYGVLRNLKKDNITLYHGLSNELPFGIYSAKIPSVVTIHDLIFLRFPDFYPALDRFIYRYKFDYACKKATRIIAVSEQTKKDIISYFGTPAEKIDVIYQGCNDVFKNPASDEHKKRVSKKFNLPDNYLLQVGTIEERKNLLLTVKALRNVPQNVKLVVIGKQTDYIKEIKEYILNHKLENRVIFLKNVPVEDLPAIYQQARIFVYPSEFEGFGIPVIEALYSGVPVIAATGSCLEEAGGPKSCYIHPKDDVQLSWTINSILNNPSKSAEMVEAGYEYVKKFSEAELAKKLMEVYKKVLNHA</sequence>
<protein>
    <submittedName>
        <fullName evidence="4">Glycosyltransferase family 4 protein</fullName>
    </submittedName>
</protein>
<evidence type="ECO:0000313" key="4">
    <source>
        <dbReference type="EMBL" id="MFD2162570.1"/>
    </source>
</evidence>
<dbReference type="Proteomes" id="UP001597387">
    <property type="component" value="Unassembled WGS sequence"/>
</dbReference>
<dbReference type="SUPFAM" id="SSF53756">
    <property type="entry name" value="UDP-Glycosyltransferase/glycogen phosphorylase"/>
    <property type="match status" value="1"/>
</dbReference>
<dbReference type="PANTHER" id="PTHR46401">
    <property type="entry name" value="GLYCOSYLTRANSFERASE WBBK-RELATED"/>
    <property type="match status" value="1"/>
</dbReference>
<organism evidence="4 5">
    <name type="scientific">Paradesertivirga mongoliensis</name>
    <dbReference type="NCBI Taxonomy" id="2100740"/>
    <lineage>
        <taxon>Bacteria</taxon>
        <taxon>Pseudomonadati</taxon>
        <taxon>Bacteroidota</taxon>
        <taxon>Sphingobacteriia</taxon>
        <taxon>Sphingobacteriales</taxon>
        <taxon>Sphingobacteriaceae</taxon>
        <taxon>Paradesertivirga</taxon>
    </lineage>
</organism>
<dbReference type="CDD" id="cd03809">
    <property type="entry name" value="GT4_MtfB-like"/>
    <property type="match status" value="1"/>
</dbReference>
<feature type="domain" description="Glycosyltransferase subfamily 4-like N-terminal" evidence="3">
    <location>
        <begin position="53"/>
        <end position="172"/>
    </location>
</feature>
<evidence type="ECO:0000259" key="3">
    <source>
        <dbReference type="Pfam" id="PF13439"/>
    </source>
</evidence>
<dbReference type="Pfam" id="PF13439">
    <property type="entry name" value="Glyco_transf_4"/>
    <property type="match status" value="1"/>
</dbReference>
<proteinExistence type="predicted"/>